<dbReference type="InterPro" id="IPR013762">
    <property type="entry name" value="Integrase-like_cat_sf"/>
</dbReference>
<evidence type="ECO:0000313" key="6">
    <source>
        <dbReference type="EMBL" id="PYC69078.1"/>
    </source>
</evidence>
<dbReference type="Pfam" id="PF02899">
    <property type="entry name" value="Phage_int_SAM_1"/>
    <property type="match status" value="1"/>
</dbReference>
<reference evidence="6 7" key="1">
    <citation type="submission" date="2018-03" db="EMBL/GenBank/DDBJ databases">
        <title>Bioinformatic expansion and discovery of thiopeptide antibiotics.</title>
        <authorList>
            <person name="Schwalen C.J."/>
            <person name="Hudson G.A."/>
            <person name="Mitchell D.A."/>
        </authorList>
    </citation>
    <scope>NUCLEOTIDE SEQUENCE [LARGE SCALE GENOMIC DNA]</scope>
    <source>
        <strain evidence="6 7">ATCC 21389</strain>
    </source>
</reference>
<dbReference type="AlphaFoldDB" id="A0A2V4N1Q2"/>
<dbReference type="GO" id="GO:0006310">
    <property type="term" value="P:DNA recombination"/>
    <property type="evidence" value="ECO:0007669"/>
    <property type="project" value="UniProtKB-KW"/>
</dbReference>
<organism evidence="6 7">
    <name type="scientific">Streptomyces tateyamensis</name>
    <dbReference type="NCBI Taxonomy" id="565073"/>
    <lineage>
        <taxon>Bacteria</taxon>
        <taxon>Bacillati</taxon>
        <taxon>Actinomycetota</taxon>
        <taxon>Actinomycetes</taxon>
        <taxon>Kitasatosporales</taxon>
        <taxon>Streptomycetaceae</taxon>
        <taxon>Streptomyces</taxon>
    </lineage>
</organism>
<comment type="caution">
    <text evidence="6">The sequence shown here is derived from an EMBL/GenBank/DDBJ whole genome shotgun (WGS) entry which is preliminary data.</text>
</comment>
<dbReference type="PANTHER" id="PTHR30349">
    <property type="entry name" value="PHAGE INTEGRASE-RELATED"/>
    <property type="match status" value="1"/>
</dbReference>
<dbReference type="PANTHER" id="PTHR30349:SF64">
    <property type="entry name" value="PROPHAGE INTEGRASE INTD-RELATED"/>
    <property type="match status" value="1"/>
</dbReference>
<dbReference type="PROSITE" id="PS51898">
    <property type="entry name" value="TYR_RECOMBINASE"/>
    <property type="match status" value="1"/>
</dbReference>
<dbReference type="Pfam" id="PF00589">
    <property type="entry name" value="Phage_integrase"/>
    <property type="match status" value="1"/>
</dbReference>
<dbReference type="InterPro" id="IPR002104">
    <property type="entry name" value="Integrase_catalytic"/>
</dbReference>
<gene>
    <name evidence="6" type="ORF">C7C46_28645</name>
</gene>
<evidence type="ECO:0000259" key="5">
    <source>
        <dbReference type="PROSITE" id="PS51898"/>
    </source>
</evidence>
<keyword evidence="3" id="KW-0238">DNA-binding</keyword>
<dbReference type="OrthoDB" id="9803188at2"/>
<keyword evidence="4" id="KW-0233">DNA recombination</keyword>
<dbReference type="Proteomes" id="UP000248039">
    <property type="component" value="Unassembled WGS sequence"/>
</dbReference>
<evidence type="ECO:0000256" key="1">
    <source>
        <dbReference type="ARBA" id="ARBA00008857"/>
    </source>
</evidence>
<dbReference type="SUPFAM" id="SSF56349">
    <property type="entry name" value="DNA breaking-rejoining enzymes"/>
    <property type="match status" value="1"/>
</dbReference>
<dbReference type="GO" id="GO:0003677">
    <property type="term" value="F:DNA binding"/>
    <property type="evidence" value="ECO:0007669"/>
    <property type="project" value="UniProtKB-KW"/>
</dbReference>
<dbReference type="InterPro" id="IPR050090">
    <property type="entry name" value="Tyrosine_recombinase_XerCD"/>
</dbReference>
<dbReference type="Gene3D" id="1.10.150.130">
    <property type="match status" value="1"/>
</dbReference>
<feature type="domain" description="Tyr recombinase" evidence="5">
    <location>
        <begin position="174"/>
        <end position="374"/>
    </location>
</feature>
<dbReference type="Gene3D" id="1.10.443.10">
    <property type="entry name" value="Intergrase catalytic core"/>
    <property type="match status" value="1"/>
</dbReference>
<dbReference type="EMBL" id="PYBW01000132">
    <property type="protein sequence ID" value="PYC69078.1"/>
    <property type="molecule type" value="Genomic_DNA"/>
</dbReference>
<name>A0A2V4N1Q2_9ACTN</name>
<dbReference type="InterPro" id="IPR011010">
    <property type="entry name" value="DNA_brk_join_enz"/>
</dbReference>
<evidence type="ECO:0000256" key="2">
    <source>
        <dbReference type="ARBA" id="ARBA00022908"/>
    </source>
</evidence>
<protein>
    <submittedName>
        <fullName evidence="6">Integrase</fullName>
    </submittedName>
</protein>
<accession>A0A2V4N1Q2</accession>
<evidence type="ECO:0000313" key="7">
    <source>
        <dbReference type="Proteomes" id="UP000248039"/>
    </source>
</evidence>
<comment type="similarity">
    <text evidence="1">Belongs to the 'phage' integrase family.</text>
</comment>
<evidence type="ECO:0000256" key="3">
    <source>
        <dbReference type="ARBA" id="ARBA00023125"/>
    </source>
</evidence>
<dbReference type="InterPro" id="IPR004107">
    <property type="entry name" value="Integrase_SAM-like_N"/>
</dbReference>
<dbReference type="InterPro" id="IPR010998">
    <property type="entry name" value="Integrase_recombinase_N"/>
</dbReference>
<evidence type="ECO:0000256" key="4">
    <source>
        <dbReference type="ARBA" id="ARBA00023172"/>
    </source>
</evidence>
<sequence length="384" mass="42879">MIGKYRAERAISPADESVAWVVVDNSFALHTEASSFLAGLRAAGRSSNTERVYAGRVALYLSWCAERGVDWSRAGLLDLGRFLRWLVAEPLPARSWKHATEPRYRKESTANAVITAVCEFLRFGSRHGWVPLEVAALLSEPKYLSHLPTGYNAGEDGQFRTVRARSLKFTTAQEGYEWLTDDQVDRLVAATGRARDRFLVALLACTGVRIGEALGLRREDMHLLSHSGTLGCPVAGPHIHVRRRRHNANGALAKSRVPRWIPVTEDVVSLYADYQFERVQIRQADDTDMVFVNLFRGPLGRPMTYASVKDLFDRLARSIGFPARPHMLRHSAATRWVRAGVDRDVIQTLMGHASSASMDQYLHATDQDLRDAVERVGAARGGSW</sequence>
<keyword evidence="2" id="KW-0229">DNA integration</keyword>
<keyword evidence="7" id="KW-1185">Reference proteome</keyword>
<proteinExistence type="inferred from homology"/>
<dbReference type="GO" id="GO:0015074">
    <property type="term" value="P:DNA integration"/>
    <property type="evidence" value="ECO:0007669"/>
    <property type="project" value="UniProtKB-KW"/>
</dbReference>